<proteinExistence type="predicted"/>
<dbReference type="VEuPathDB" id="FungiDB:FOXG_20013"/>
<sequence>MELGISQNSILTPRECLALEPNTSITMRPSMQDLRRHRHFEAFGFHTRHYSSLHYQFECESYNILYTLPDFLSYTTDVIFNPGSNTVCRTLPGGSKKTLGP</sequence>
<dbReference type="KEGG" id="fox:FOXG_20013"/>
<dbReference type="AlphaFoldDB" id="A0A0J9WP28"/>
<dbReference type="RefSeq" id="XP_018246352.1">
    <property type="nucleotide sequence ID" value="XM_018400277.1"/>
</dbReference>
<gene>
    <name evidence="1" type="ORF">FOXG_20013</name>
</gene>
<evidence type="ECO:0000313" key="1">
    <source>
        <dbReference type="EMBL" id="KNB08307.1"/>
    </source>
</evidence>
<reference evidence="1" key="2">
    <citation type="journal article" date="2010" name="Nature">
        <title>Comparative genomics reveals mobile pathogenicity chromosomes in Fusarium.</title>
        <authorList>
            <person name="Ma L.J."/>
            <person name="van der Does H.C."/>
            <person name="Borkovich K.A."/>
            <person name="Coleman J.J."/>
            <person name="Daboussi M.J."/>
            <person name="Di Pietro A."/>
            <person name="Dufresne M."/>
            <person name="Freitag M."/>
            <person name="Grabherr M."/>
            <person name="Henrissat B."/>
            <person name="Houterman P.M."/>
            <person name="Kang S."/>
            <person name="Shim W.B."/>
            <person name="Woloshuk C."/>
            <person name="Xie X."/>
            <person name="Xu J.R."/>
            <person name="Antoniw J."/>
            <person name="Baker S.E."/>
            <person name="Bluhm B.H."/>
            <person name="Breakspear A."/>
            <person name="Brown D.W."/>
            <person name="Butchko R.A."/>
            <person name="Chapman S."/>
            <person name="Coulson R."/>
            <person name="Coutinho P.M."/>
            <person name="Danchin E.G."/>
            <person name="Diener A."/>
            <person name="Gale L.R."/>
            <person name="Gardiner D.M."/>
            <person name="Goff S."/>
            <person name="Hammond-Kosack K.E."/>
            <person name="Hilburn K."/>
            <person name="Hua-Van A."/>
            <person name="Jonkers W."/>
            <person name="Kazan K."/>
            <person name="Kodira C.D."/>
            <person name="Koehrsen M."/>
            <person name="Kumar L."/>
            <person name="Lee Y.H."/>
            <person name="Li L."/>
            <person name="Manners J.M."/>
            <person name="Miranda-Saavedra D."/>
            <person name="Mukherjee M."/>
            <person name="Park G."/>
            <person name="Park J."/>
            <person name="Park S.Y."/>
            <person name="Proctor R.H."/>
            <person name="Regev A."/>
            <person name="Ruiz-Roldan M.C."/>
            <person name="Sain D."/>
            <person name="Sakthikumar S."/>
            <person name="Sykes S."/>
            <person name="Schwartz D.C."/>
            <person name="Turgeon B.G."/>
            <person name="Wapinski I."/>
            <person name="Yoder O."/>
            <person name="Young S."/>
            <person name="Zeng Q."/>
            <person name="Zhou S."/>
            <person name="Galagan J."/>
            <person name="Cuomo C.A."/>
            <person name="Kistler H.C."/>
            <person name="Rep M."/>
        </authorList>
    </citation>
    <scope>NUCLEOTIDE SEQUENCE [LARGE SCALE GENOMIC DNA]</scope>
    <source>
        <strain evidence="1">4287</strain>
    </source>
</reference>
<protein>
    <submittedName>
        <fullName evidence="1">Uncharacterized protein</fullName>
    </submittedName>
</protein>
<accession>A0A0J9WP28</accession>
<name>A0A0J9WP28_FUSO4</name>
<organism evidence="1 2">
    <name type="scientific">Fusarium oxysporum f. sp. lycopersici (strain 4287 / CBS 123668 / FGSC 9935 / NRRL 34936)</name>
    <name type="common">Fusarium vascular wilt of tomato</name>
    <dbReference type="NCBI Taxonomy" id="426428"/>
    <lineage>
        <taxon>Eukaryota</taxon>
        <taxon>Fungi</taxon>
        <taxon>Dikarya</taxon>
        <taxon>Ascomycota</taxon>
        <taxon>Pezizomycotina</taxon>
        <taxon>Sordariomycetes</taxon>
        <taxon>Hypocreomycetidae</taxon>
        <taxon>Hypocreales</taxon>
        <taxon>Nectriaceae</taxon>
        <taxon>Fusarium</taxon>
        <taxon>Fusarium oxysporum species complex</taxon>
    </lineage>
</organism>
<dbReference type="EMBL" id="DS231706">
    <property type="protein sequence ID" value="KNB08307.1"/>
    <property type="molecule type" value="Genomic_DNA"/>
</dbReference>
<reference evidence="1" key="1">
    <citation type="submission" date="2007-04" db="EMBL/GenBank/DDBJ databases">
        <authorList>
            <consortium name="The Broad Institute Genome Sequencing Platform"/>
            <person name="Birren B."/>
            <person name="Lander E."/>
            <person name="Galagan J."/>
            <person name="Nusbaum C."/>
            <person name="Devon K."/>
            <person name="Ma L.-J."/>
            <person name="Jaffe D."/>
            <person name="Butler J."/>
            <person name="Alvarez P."/>
            <person name="Gnerre S."/>
            <person name="Grabherr M."/>
            <person name="Kleber M."/>
            <person name="Mauceli E."/>
            <person name="Brockman W."/>
            <person name="MacCallum I.A."/>
            <person name="Young S."/>
            <person name="LaButti K."/>
            <person name="DeCaprio D."/>
            <person name="Crawford M."/>
            <person name="Koehrsen M."/>
            <person name="Engels R."/>
            <person name="Montgomery P."/>
            <person name="Pearson M."/>
            <person name="Howarth C."/>
            <person name="Larson L."/>
            <person name="White J."/>
            <person name="O'Leary S."/>
            <person name="Kodira C."/>
            <person name="Zeng Q."/>
            <person name="Yandava C."/>
            <person name="Alvarado L."/>
            <person name="Kistler C."/>
            <person name="Shim W.-B."/>
            <person name="Kang S."/>
            <person name="Woloshuk C."/>
        </authorList>
    </citation>
    <scope>NUCLEOTIDE SEQUENCE</scope>
    <source>
        <strain evidence="1">4287</strain>
    </source>
</reference>
<dbReference type="GeneID" id="28960719"/>
<dbReference type="Proteomes" id="UP000009097">
    <property type="component" value="Unassembled WGS sequence"/>
</dbReference>
<evidence type="ECO:0000313" key="2">
    <source>
        <dbReference type="Proteomes" id="UP000009097"/>
    </source>
</evidence>